<proteinExistence type="predicted"/>
<gene>
    <name evidence="1" type="ORF">TorRG33x02_195030</name>
</gene>
<organism evidence="1 2">
    <name type="scientific">Trema orientale</name>
    <name type="common">Charcoal tree</name>
    <name type="synonym">Celtis orientalis</name>
    <dbReference type="NCBI Taxonomy" id="63057"/>
    <lineage>
        <taxon>Eukaryota</taxon>
        <taxon>Viridiplantae</taxon>
        <taxon>Streptophyta</taxon>
        <taxon>Embryophyta</taxon>
        <taxon>Tracheophyta</taxon>
        <taxon>Spermatophyta</taxon>
        <taxon>Magnoliopsida</taxon>
        <taxon>eudicotyledons</taxon>
        <taxon>Gunneridae</taxon>
        <taxon>Pentapetalae</taxon>
        <taxon>rosids</taxon>
        <taxon>fabids</taxon>
        <taxon>Rosales</taxon>
        <taxon>Cannabaceae</taxon>
        <taxon>Trema</taxon>
    </lineage>
</organism>
<reference evidence="2" key="1">
    <citation type="submission" date="2016-06" db="EMBL/GenBank/DDBJ databases">
        <title>Parallel loss of symbiosis genes in relatives of nitrogen-fixing non-legume Parasponia.</title>
        <authorList>
            <person name="Van Velzen R."/>
            <person name="Holmer R."/>
            <person name="Bu F."/>
            <person name="Rutten L."/>
            <person name="Van Zeijl A."/>
            <person name="Liu W."/>
            <person name="Santuari L."/>
            <person name="Cao Q."/>
            <person name="Sharma T."/>
            <person name="Shen D."/>
            <person name="Roswanjaya Y."/>
            <person name="Wardhani T."/>
            <person name="Kalhor M.S."/>
            <person name="Jansen J."/>
            <person name="Van den Hoogen J."/>
            <person name="Gungor B."/>
            <person name="Hartog M."/>
            <person name="Hontelez J."/>
            <person name="Verver J."/>
            <person name="Yang W.-C."/>
            <person name="Schijlen E."/>
            <person name="Repin R."/>
            <person name="Schilthuizen M."/>
            <person name="Schranz E."/>
            <person name="Heidstra R."/>
            <person name="Miyata K."/>
            <person name="Fedorova E."/>
            <person name="Kohlen W."/>
            <person name="Bisseling T."/>
            <person name="Smit S."/>
            <person name="Geurts R."/>
        </authorList>
    </citation>
    <scope>NUCLEOTIDE SEQUENCE [LARGE SCALE GENOMIC DNA]</scope>
    <source>
        <strain evidence="2">cv. RG33-2</strain>
    </source>
</reference>
<keyword evidence="2" id="KW-1185">Reference proteome</keyword>
<accession>A0A2P5EGK4</accession>
<dbReference type="OrthoDB" id="10392615at2759"/>
<dbReference type="Proteomes" id="UP000237000">
    <property type="component" value="Unassembled WGS sequence"/>
</dbReference>
<dbReference type="EMBL" id="JXTC01000158">
    <property type="protein sequence ID" value="PON84676.1"/>
    <property type="molecule type" value="Genomic_DNA"/>
</dbReference>
<evidence type="ECO:0000313" key="1">
    <source>
        <dbReference type="EMBL" id="PON84676.1"/>
    </source>
</evidence>
<dbReference type="InParanoid" id="A0A2P5EGK4"/>
<sequence>MSCLKKVSREFLPPKRECTSEILEEQGKIDHVGDLKFSNTHQKAKMTSVIKHNLLSFNSNQIVEHSRIIVEIKTRLATIDVLEELEAEKDTKQELVTKDIEECHKKERNASEVQFYNVTCEEAKVQVVFDKEQIDGEDDGSDHESFEIEPDIKDHELNIDDWIV</sequence>
<comment type="caution">
    <text evidence="1">The sequence shown here is derived from an EMBL/GenBank/DDBJ whole genome shotgun (WGS) entry which is preliminary data.</text>
</comment>
<name>A0A2P5EGK4_TREOI</name>
<dbReference type="AlphaFoldDB" id="A0A2P5EGK4"/>
<protein>
    <submittedName>
        <fullName evidence="1">Uncharacterized protein</fullName>
    </submittedName>
</protein>
<evidence type="ECO:0000313" key="2">
    <source>
        <dbReference type="Proteomes" id="UP000237000"/>
    </source>
</evidence>